<evidence type="ECO:0000256" key="1">
    <source>
        <dbReference type="SAM" id="MobiDB-lite"/>
    </source>
</evidence>
<dbReference type="EMBL" id="JACAZF010000015">
    <property type="protein sequence ID" value="KAF7290227.1"/>
    <property type="molecule type" value="Genomic_DNA"/>
</dbReference>
<comment type="caution">
    <text evidence="2">The sequence shown here is derived from an EMBL/GenBank/DDBJ whole genome shotgun (WGS) entry which is preliminary data.</text>
</comment>
<accession>A0A8H6S0I9</accession>
<evidence type="ECO:0000313" key="2">
    <source>
        <dbReference type="EMBL" id="KAF7290227.1"/>
    </source>
</evidence>
<proteinExistence type="predicted"/>
<reference evidence="2" key="1">
    <citation type="submission" date="2020-05" db="EMBL/GenBank/DDBJ databases">
        <title>Mycena genomes resolve the evolution of fungal bioluminescence.</title>
        <authorList>
            <person name="Tsai I.J."/>
        </authorList>
    </citation>
    <scope>NUCLEOTIDE SEQUENCE</scope>
    <source>
        <strain evidence="2">171206Taipei</strain>
    </source>
</reference>
<sequence length="194" mass="21277">MATPASLEARLVDLEKAINNLPEQSRTGCRDAPIAKHLAPSTNDGVIVYPTHEEGPYYAFNRGWERVFSKKPNEPATGLYPLITRGRHGVILAHSWAKHFAAEVEADQKQLILLRVEQLLLLIQETIPWIINAKAAKSGKNEGQAGDSNATSKAKKELTTAELRERAKAAALKAASSRLISMILLAGRRRTVGH</sequence>
<keyword evidence="3" id="KW-1185">Reference proteome</keyword>
<name>A0A8H6S0I9_9AGAR</name>
<dbReference type="OrthoDB" id="3011958at2759"/>
<feature type="region of interest" description="Disordered" evidence="1">
    <location>
        <begin position="138"/>
        <end position="158"/>
    </location>
</feature>
<protein>
    <submittedName>
        <fullName evidence="2">Uncharacterized protein</fullName>
    </submittedName>
</protein>
<evidence type="ECO:0000313" key="3">
    <source>
        <dbReference type="Proteomes" id="UP000636479"/>
    </source>
</evidence>
<gene>
    <name evidence="2" type="ORF">MIND_01336300</name>
</gene>
<dbReference type="GeneID" id="59352325"/>
<organism evidence="2 3">
    <name type="scientific">Mycena indigotica</name>
    <dbReference type="NCBI Taxonomy" id="2126181"/>
    <lineage>
        <taxon>Eukaryota</taxon>
        <taxon>Fungi</taxon>
        <taxon>Dikarya</taxon>
        <taxon>Basidiomycota</taxon>
        <taxon>Agaricomycotina</taxon>
        <taxon>Agaricomycetes</taxon>
        <taxon>Agaricomycetidae</taxon>
        <taxon>Agaricales</taxon>
        <taxon>Marasmiineae</taxon>
        <taxon>Mycenaceae</taxon>
        <taxon>Mycena</taxon>
    </lineage>
</organism>
<dbReference type="AlphaFoldDB" id="A0A8H6S0I9"/>
<dbReference type="RefSeq" id="XP_037213805.1">
    <property type="nucleotide sequence ID" value="XM_037369809.1"/>
</dbReference>
<dbReference type="Proteomes" id="UP000636479">
    <property type="component" value="Unassembled WGS sequence"/>
</dbReference>